<dbReference type="GO" id="GO:0005524">
    <property type="term" value="F:ATP binding"/>
    <property type="evidence" value="ECO:0007669"/>
    <property type="project" value="UniProtKB-KW"/>
</dbReference>
<keyword evidence="5" id="KW-1185">Reference proteome</keyword>
<comment type="cofactor">
    <cofactor evidence="1">
        <name>Mg(2+)</name>
        <dbReference type="ChEBI" id="CHEBI:18420"/>
    </cofactor>
</comment>
<dbReference type="GO" id="GO:0043139">
    <property type="term" value="F:5'-3' DNA helicase activity"/>
    <property type="evidence" value="ECO:0007669"/>
    <property type="project" value="UniProtKB-EC"/>
</dbReference>
<keyword evidence="1" id="KW-0378">Hydrolase</keyword>
<evidence type="ECO:0000256" key="1">
    <source>
        <dbReference type="RuleBase" id="RU363044"/>
    </source>
</evidence>
<accession>A0A392N487</accession>
<protein>
    <recommendedName>
        <fullName evidence="1">ATP-dependent DNA helicase</fullName>
        <ecNumber evidence="1">5.6.2.3</ecNumber>
    </recommendedName>
</protein>
<dbReference type="InterPro" id="IPR027417">
    <property type="entry name" value="P-loop_NTPase"/>
</dbReference>
<keyword evidence="1" id="KW-0227">DNA damage</keyword>
<feature type="domain" description="DNA helicase Pif1-like 2B" evidence="3">
    <location>
        <begin position="261"/>
        <end position="307"/>
    </location>
</feature>
<evidence type="ECO:0000313" key="5">
    <source>
        <dbReference type="Proteomes" id="UP000265520"/>
    </source>
</evidence>
<evidence type="ECO:0000259" key="3">
    <source>
        <dbReference type="Pfam" id="PF21530"/>
    </source>
</evidence>
<dbReference type="GO" id="GO:0016887">
    <property type="term" value="F:ATP hydrolysis activity"/>
    <property type="evidence" value="ECO:0007669"/>
    <property type="project" value="RHEA"/>
</dbReference>
<evidence type="ECO:0000259" key="2">
    <source>
        <dbReference type="Pfam" id="PF05970"/>
    </source>
</evidence>
<dbReference type="PANTHER" id="PTHR10492">
    <property type="match status" value="1"/>
</dbReference>
<dbReference type="Gene3D" id="3.40.50.300">
    <property type="entry name" value="P-loop containing nucleotide triphosphate hydrolases"/>
    <property type="match status" value="1"/>
</dbReference>
<dbReference type="GO" id="GO:0006310">
    <property type="term" value="P:DNA recombination"/>
    <property type="evidence" value="ECO:0007669"/>
    <property type="project" value="UniProtKB-KW"/>
</dbReference>
<sequence>GIAALLLPGGRTAHSTFGIPLEINEESTCGFTKDSVRANLLRETKLIIWDEAPMMNRLCFECFNKAMQDIMSKIDPQAEFKPFGGVTVVLGGDFRQILPVIRKGNRTDIVSSTINASPIWRHCRVLRLTVNMRLGSSSIPAEQEEIRSFAKWILSIGDGDKEANEYGESVVEIPEDLVIKDSVDPLSSLVNFAYPDLLLNINNPDYFNERGILAPTLDAVEQVNEYVMSMIPGEEKEYLSYDSVCRSDANSEIEGDWFTPEFLNDIKCSGIPNHKLKVKVGCPVMLMRNVDQSAGLCNGTRLIVTDLGNRFIGGTVVTGKNAGDKSQVTKGSKVAHI</sequence>
<dbReference type="Pfam" id="PF21530">
    <property type="entry name" value="Pif1_2B_dom"/>
    <property type="match status" value="1"/>
</dbReference>
<feature type="non-terminal residue" evidence="4">
    <location>
        <position position="1"/>
    </location>
</feature>
<dbReference type="PANTHER" id="PTHR10492:SF74">
    <property type="entry name" value="ATP-DEPENDENT DNA HELICASE"/>
    <property type="match status" value="1"/>
</dbReference>
<reference evidence="4 5" key="1">
    <citation type="journal article" date="2018" name="Front. Plant Sci.">
        <title>Red Clover (Trifolium pratense) and Zigzag Clover (T. medium) - A Picture of Genomic Similarities and Differences.</title>
        <authorList>
            <person name="Dluhosova J."/>
            <person name="Istvanek J."/>
            <person name="Nedelnik J."/>
            <person name="Repkova J."/>
        </authorList>
    </citation>
    <scope>NUCLEOTIDE SEQUENCE [LARGE SCALE GENOMIC DNA]</scope>
    <source>
        <strain evidence="5">cv. 10/8</strain>
        <tissue evidence="4">Leaf</tissue>
    </source>
</reference>
<dbReference type="EMBL" id="LXQA010024632">
    <property type="protein sequence ID" value="MCH93304.1"/>
    <property type="molecule type" value="Genomic_DNA"/>
</dbReference>
<comment type="similarity">
    <text evidence="1">Belongs to the helicase family.</text>
</comment>
<keyword evidence="1" id="KW-0547">Nucleotide-binding</keyword>
<dbReference type="GO" id="GO:0000723">
    <property type="term" value="P:telomere maintenance"/>
    <property type="evidence" value="ECO:0007669"/>
    <property type="project" value="InterPro"/>
</dbReference>
<dbReference type="Pfam" id="PF05970">
    <property type="entry name" value="PIF1"/>
    <property type="match status" value="1"/>
</dbReference>
<dbReference type="AlphaFoldDB" id="A0A392N487"/>
<dbReference type="InterPro" id="IPR010285">
    <property type="entry name" value="DNA_helicase_pif1-like_DEAD"/>
</dbReference>
<dbReference type="GO" id="GO:0006281">
    <property type="term" value="P:DNA repair"/>
    <property type="evidence" value="ECO:0007669"/>
    <property type="project" value="UniProtKB-KW"/>
</dbReference>
<dbReference type="EC" id="5.6.2.3" evidence="1"/>
<dbReference type="SUPFAM" id="SSF52540">
    <property type="entry name" value="P-loop containing nucleoside triphosphate hydrolases"/>
    <property type="match status" value="1"/>
</dbReference>
<evidence type="ECO:0000313" key="4">
    <source>
        <dbReference type="EMBL" id="MCH93304.1"/>
    </source>
</evidence>
<keyword evidence="1" id="KW-0067">ATP-binding</keyword>
<comment type="caution">
    <text evidence="4">The sequence shown here is derived from an EMBL/GenBank/DDBJ whole genome shotgun (WGS) entry which is preliminary data.</text>
</comment>
<feature type="domain" description="DNA helicase Pif1-like DEAD-box helicase" evidence="2">
    <location>
        <begin position="1"/>
        <end position="164"/>
    </location>
</feature>
<keyword evidence="1 4" id="KW-0347">Helicase</keyword>
<proteinExistence type="inferred from homology"/>
<name>A0A392N487_9FABA</name>
<organism evidence="4 5">
    <name type="scientific">Trifolium medium</name>
    <dbReference type="NCBI Taxonomy" id="97028"/>
    <lineage>
        <taxon>Eukaryota</taxon>
        <taxon>Viridiplantae</taxon>
        <taxon>Streptophyta</taxon>
        <taxon>Embryophyta</taxon>
        <taxon>Tracheophyta</taxon>
        <taxon>Spermatophyta</taxon>
        <taxon>Magnoliopsida</taxon>
        <taxon>eudicotyledons</taxon>
        <taxon>Gunneridae</taxon>
        <taxon>Pentapetalae</taxon>
        <taxon>rosids</taxon>
        <taxon>fabids</taxon>
        <taxon>Fabales</taxon>
        <taxon>Fabaceae</taxon>
        <taxon>Papilionoideae</taxon>
        <taxon>50 kb inversion clade</taxon>
        <taxon>NPAAA clade</taxon>
        <taxon>Hologalegina</taxon>
        <taxon>IRL clade</taxon>
        <taxon>Trifolieae</taxon>
        <taxon>Trifolium</taxon>
    </lineage>
</organism>
<dbReference type="Proteomes" id="UP000265520">
    <property type="component" value="Unassembled WGS sequence"/>
</dbReference>
<gene>
    <name evidence="4" type="ORF">A2U01_0014252</name>
</gene>
<keyword evidence="1" id="KW-0234">DNA repair</keyword>
<comment type="catalytic activity">
    <reaction evidence="1">
        <text>ATP + H2O = ADP + phosphate + H(+)</text>
        <dbReference type="Rhea" id="RHEA:13065"/>
        <dbReference type="ChEBI" id="CHEBI:15377"/>
        <dbReference type="ChEBI" id="CHEBI:15378"/>
        <dbReference type="ChEBI" id="CHEBI:30616"/>
        <dbReference type="ChEBI" id="CHEBI:43474"/>
        <dbReference type="ChEBI" id="CHEBI:456216"/>
        <dbReference type="EC" id="5.6.2.3"/>
    </reaction>
</comment>
<keyword evidence="1" id="KW-0233">DNA recombination</keyword>
<dbReference type="InterPro" id="IPR049163">
    <property type="entry name" value="Pif1-like_2B_dom"/>
</dbReference>